<keyword evidence="9" id="KW-0998">Cell outer membrane</keyword>
<evidence type="ECO:0000256" key="4">
    <source>
        <dbReference type="ARBA" id="ARBA00022692"/>
    </source>
</evidence>
<name>A0ABT5C6T2_9BACT</name>
<accession>A0ABT5C6T2</accession>
<evidence type="ECO:0000256" key="8">
    <source>
        <dbReference type="ARBA" id="ARBA00023170"/>
    </source>
</evidence>
<keyword evidence="3" id="KW-1134">Transmembrane beta strand</keyword>
<keyword evidence="2" id="KW-0813">Transport</keyword>
<evidence type="ECO:0000256" key="11">
    <source>
        <dbReference type="SAM" id="SignalP"/>
    </source>
</evidence>
<dbReference type="InterPro" id="IPR037066">
    <property type="entry name" value="Plug_dom_sf"/>
</dbReference>
<dbReference type="RefSeq" id="WP_272097895.1">
    <property type="nucleotide sequence ID" value="NZ_JAQNDK010000002.1"/>
</dbReference>
<evidence type="ECO:0000259" key="12">
    <source>
        <dbReference type="Pfam" id="PF00593"/>
    </source>
</evidence>
<evidence type="ECO:0000256" key="6">
    <source>
        <dbReference type="ARBA" id="ARBA00023077"/>
    </source>
</evidence>
<evidence type="ECO:0000256" key="10">
    <source>
        <dbReference type="RuleBase" id="RU003357"/>
    </source>
</evidence>
<dbReference type="PANTHER" id="PTHR30069">
    <property type="entry name" value="TONB-DEPENDENT OUTER MEMBRANE RECEPTOR"/>
    <property type="match status" value="1"/>
</dbReference>
<dbReference type="Proteomes" id="UP001217485">
    <property type="component" value="Unassembled WGS sequence"/>
</dbReference>
<feature type="chain" id="PRO_5046665037" evidence="11">
    <location>
        <begin position="24"/>
        <end position="779"/>
    </location>
</feature>
<evidence type="ECO:0000313" key="14">
    <source>
        <dbReference type="EMBL" id="MDC0680872.1"/>
    </source>
</evidence>
<evidence type="ECO:0000256" key="5">
    <source>
        <dbReference type="ARBA" id="ARBA00022729"/>
    </source>
</evidence>
<comment type="caution">
    <text evidence="14">The sequence shown here is derived from an EMBL/GenBank/DDBJ whole genome shotgun (WGS) entry which is preliminary data.</text>
</comment>
<evidence type="ECO:0000256" key="9">
    <source>
        <dbReference type="ARBA" id="ARBA00023237"/>
    </source>
</evidence>
<evidence type="ECO:0000256" key="1">
    <source>
        <dbReference type="ARBA" id="ARBA00004571"/>
    </source>
</evidence>
<protein>
    <submittedName>
        <fullName evidence="14">TonB-dependent receptor</fullName>
    </submittedName>
</protein>
<evidence type="ECO:0000256" key="2">
    <source>
        <dbReference type="ARBA" id="ARBA00022448"/>
    </source>
</evidence>
<dbReference type="Gene3D" id="2.170.130.10">
    <property type="entry name" value="TonB-dependent receptor, plug domain"/>
    <property type="match status" value="1"/>
</dbReference>
<keyword evidence="5 11" id="KW-0732">Signal</keyword>
<gene>
    <name evidence="14" type="ORF">POL72_24240</name>
</gene>
<evidence type="ECO:0000259" key="13">
    <source>
        <dbReference type="Pfam" id="PF07715"/>
    </source>
</evidence>
<keyword evidence="15" id="KW-1185">Reference proteome</keyword>
<feature type="domain" description="TonB-dependent receptor plug" evidence="13">
    <location>
        <begin position="68"/>
        <end position="175"/>
    </location>
</feature>
<dbReference type="Pfam" id="PF07715">
    <property type="entry name" value="Plug"/>
    <property type="match status" value="1"/>
</dbReference>
<feature type="domain" description="TonB-dependent receptor-like beta-barrel" evidence="12">
    <location>
        <begin position="422"/>
        <end position="747"/>
    </location>
</feature>
<keyword evidence="7 10" id="KW-0472">Membrane</keyword>
<dbReference type="InterPro" id="IPR012910">
    <property type="entry name" value="Plug_dom"/>
</dbReference>
<dbReference type="Pfam" id="PF00593">
    <property type="entry name" value="TonB_dep_Rec_b-barrel"/>
    <property type="match status" value="1"/>
</dbReference>
<evidence type="ECO:0000256" key="7">
    <source>
        <dbReference type="ARBA" id="ARBA00023136"/>
    </source>
</evidence>
<keyword evidence="8 14" id="KW-0675">Receptor</keyword>
<comment type="subcellular location">
    <subcellularLocation>
        <location evidence="1">Cell outer membrane</location>
        <topology evidence="1">Multi-pass membrane protein</topology>
    </subcellularLocation>
</comment>
<reference evidence="14 15" key="1">
    <citation type="submission" date="2023-01" db="EMBL/GenBank/DDBJ databases">
        <title>Minimal conservation of predation-associated metabolite biosynthetic gene clusters underscores biosynthetic potential of Myxococcota including descriptions for ten novel species: Archangium lansinium sp. nov., Myxococcus landrumus sp. nov., Nannocystis bai.</title>
        <authorList>
            <person name="Ahearne A."/>
            <person name="Stevens C."/>
            <person name="Dowd S."/>
        </authorList>
    </citation>
    <scope>NUCLEOTIDE SEQUENCE [LARGE SCALE GENOMIC DNA]</scope>
    <source>
        <strain evidence="14 15">WIWO2</strain>
    </source>
</reference>
<evidence type="ECO:0000313" key="15">
    <source>
        <dbReference type="Proteomes" id="UP001217485"/>
    </source>
</evidence>
<dbReference type="InterPro" id="IPR036942">
    <property type="entry name" value="Beta-barrel_TonB_sf"/>
</dbReference>
<keyword evidence="6 10" id="KW-0798">TonB box</keyword>
<organism evidence="14 15">
    <name type="scientific">Sorangium atrum</name>
    <dbReference type="NCBI Taxonomy" id="2995308"/>
    <lineage>
        <taxon>Bacteria</taxon>
        <taxon>Pseudomonadati</taxon>
        <taxon>Myxococcota</taxon>
        <taxon>Polyangia</taxon>
        <taxon>Polyangiales</taxon>
        <taxon>Polyangiaceae</taxon>
        <taxon>Sorangium</taxon>
    </lineage>
</organism>
<dbReference type="InterPro" id="IPR039426">
    <property type="entry name" value="TonB-dep_rcpt-like"/>
</dbReference>
<dbReference type="Gene3D" id="2.40.170.20">
    <property type="entry name" value="TonB-dependent receptor, beta-barrel domain"/>
    <property type="match status" value="1"/>
</dbReference>
<dbReference type="InterPro" id="IPR000531">
    <property type="entry name" value="Beta-barrel_TonB"/>
</dbReference>
<keyword evidence="4" id="KW-0812">Transmembrane</keyword>
<comment type="similarity">
    <text evidence="10">Belongs to the TonB-dependent receptor family.</text>
</comment>
<feature type="signal peptide" evidence="11">
    <location>
        <begin position="1"/>
        <end position="23"/>
    </location>
</feature>
<dbReference type="EMBL" id="JAQNDK010000002">
    <property type="protein sequence ID" value="MDC0680872.1"/>
    <property type="molecule type" value="Genomic_DNA"/>
</dbReference>
<sequence length="779" mass="84284">MRKSALLLCSLLCPLGAAGSAWAQSPGSEALASGDDGGQGQFLSLDLEELLNVKVSSTGFFETESKTSTGQARLYDARALKLYAVRSLDDLLQAHQPGVLIGEHERTSRLIGVRGVLIDNNAKTLVMVDGVNTNMRAHFGAIGSTLAVPLTGDIERVEVILGPGAIVHGSGAISGFVNVLRPTGITRPGLWGKASYASGDTRTLEASYGGLLSEKHNADLFLYFGHADNEGELPQAPRPNTAELYGKGYAGVTTSPFLHHTRVDALGEPSYKGFGRLRYGSERSPVSVDLRLDYAQTSMMGNAPNRAMTREQLAGQWSDSNTGHVRQRTFAVTPEIHVHLSKQHKIELVPTFSAFETALVPADWVADEMAKASNPVPGGGLLPVGGLGEEHRDIKAVYKTTALPNSQIAIGASASHKRFSGQRSRWGRLYGTAFESPESFSWTELAAFGESTATFHDLTVSAGLRFDHTEFGELNLRGGLSREPEPVNSPSYRVAAAYAISDTQNVKLSYQKGFRFPDAAYFNWLEQFNAAFEDEPIAPLPSLVPESSHLVELDYVVGLLDERLALDVAVFYERYRNTLGWVSWDQVRPEDFEDHVAHNPRHPSAGGWWGSFANSTADVDALGGEIGAIGDLGGGFAGDLWYSVSKPFGAESDLNILTNWDGETWANYPIHLVKGHLSYSASRFTAGLAATFRTGMNSHGSRDAPAHDTDELPPRDRLAARPAFNLDASVSFSPIDRVWVSVFGKNLTFNKVPPPSYASHRLIITTGRPYVGASVEASY</sequence>
<evidence type="ECO:0000256" key="3">
    <source>
        <dbReference type="ARBA" id="ARBA00022452"/>
    </source>
</evidence>
<dbReference type="SUPFAM" id="SSF56935">
    <property type="entry name" value="Porins"/>
    <property type="match status" value="1"/>
</dbReference>
<proteinExistence type="inferred from homology"/>
<dbReference type="PANTHER" id="PTHR30069:SF29">
    <property type="entry name" value="HEMOGLOBIN AND HEMOGLOBIN-HAPTOGLOBIN-BINDING PROTEIN 1-RELATED"/>
    <property type="match status" value="1"/>
</dbReference>